<organism evidence="1 2">
    <name type="scientific">Ditylenchus destructor</name>
    <dbReference type="NCBI Taxonomy" id="166010"/>
    <lineage>
        <taxon>Eukaryota</taxon>
        <taxon>Metazoa</taxon>
        <taxon>Ecdysozoa</taxon>
        <taxon>Nematoda</taxon>
        <taxon>Chromadorea</taxon>
        <taxon>Rhabditida</taxon>
        <taxon>Tylenchina</taxon>
        <taxon>Tylenchomorpha</taxon>
        <taxon>Sphaerularioidea</taxon>
        <taxon>Anguinidae</taxon>
        <taxon>Anguininae</taxon>
        <taxon>Ditylenchus</taxon>
    </lineage>
</organism>
<protein>
    <recommendedName>
        <fullName evidence="3">F-box domain-containing protein</fullName>
    </recommendedName>
</protein>
<proteinExistence type="predicted"/>
<evidence type="ECO:0000313" key="1">
    <source>
        <dbReference type="EMBL" id="KAI1708131.1"/>
    </source>
</evidence>
<gene>
    <name evidence="1" type="ORF">DdX_12079</name>
</gene>
<keyword evidence="2" id="KW-1185">Reference proteome</keyword>
<accession>A0AAD4R427</accession>
<dbReference type="EMBL" id="JAKKPZ010000037">
    <property type="protein sequence ID" value="KAI1708131.1"/>
    <property type="molecule type" value="Genomic_DNA"/>
</dbReference>
<dbReference type="AlphaFoldDB" id="A0AAD4R427"/>
<name>A0AAD4R427_9BILA</name>
<sequence length="291" mass="33450">MDTSRVYLRMQLDIFALFNRPELSRISQTNRRFNAIIENHFATSPYSVQGHLNYFDGEWKWSTNALPDSTNTTVIATALLQLSRMSKNQIAQLSTAKFMRFKETHLVSTKTNTVVGFQALKHLWDGGYLRVSIAKFLRSMDFAGIVNTCSQLFLNVPGSNRVLSGVLQGKSQHIYLIDQANNPTKQLPIIDIVSFLFKDSDKDNSNPQKTTLIIETRYSPNYQLYEEVVQSIKQKFLESSRPPIFQFAKLYKRAMDWPQAHDFTLDHPHCDKKLRFLIADQIGFSLTCSTH</sequence>
<reference evidence="1" key="1">
    <citation type="submission" date="2022-01" db="EMBL/GenBank/DDBJ databases">
        <title>Genome Sequence Resource for Two Populations of Ditylenchus destructor, the Migratory Endoparasitic Phytonematode.</title>
        <authorList>
            <person name="Zhang H."/>
            <person name="Lin R."/>
            <person name="Xie B."/>
        </authorList>
    </citation>
    <scope>NUCLEOTIDE SEQUENCE</scope>
    <source>
        <strain evidence="1">BazhouSP</strain>
    </source>
</reference>
<evidence type="ECO:0000313" key="2">
    <source>
        <dbReference type="Proteomes" id="UP001201812"/>
    </source>
</evidence>
<evidence type="ECO:0008006" key="3">
    <source>
        <dbReference type="Google" id="ProtNLM"/>
    </source>
</evidence>
<comment type="caution">
    <text evidence="1">The sequence shown here is derived from an EMBL/GenBank/DDBJ whole genome shotgun (WGS) entry which is preliminary data.</text>
</comment>
<dbReference type="Proteomes" id="UP001201812">
    <property type="component" value="Unassembled WGS sequence"/>
</dbReference>